<accession>A0A369TFP6</accession>
<dbReference type="Proteomes" id="UP000253977">
    <property type="component" value="Unassembled WGS sequence"/>
</dbReference>
<name>A0A369TFP6_9RHOB</name>
<proteinExistence type="predicted"/>
<evidence type="ECO:0000313" key="1">
    <source>
        <dbReference type="EMBL" id="RDD64201.1"/>
    </source>
</evidence>
<dbReference type="EMBL" id="QPMK01000027">
    <property type="protein sequence ID" value="RDD64201.1"/>
    <property type="molecule type" value="Genomic_DNA"/>
</dbReference>
<sequence length="66" mass="7592">MALTIATSQFSSVFPRRLFFFGVSSSWSIMQHLPEINSSRETPYKVLFPMLYFSVVAEADYEYGRG</sequence>
<evidence type="ECO:0000313" key="2">
    <source>
        <dbReference type="Proteomes" id="UP000253977"/>
    </source>
</evidence>
<organism evidence="1 2">
    <name type="scientific">Thalassococcus profundi</name>
    <dbReference type="NCBI Taxonomy" id="2282382"/>
    <lineage>
        <taxon>Bacteria</taxon>
        <taxon>Pseudomonadati</taxon>
        <taxon>Pseudomonadota</taxon>
        <taxon>Alphaproteobacteria</taxon>
        <taxon>Rhodobacterales</taxon>
        <taxon>Roseobacteraceae</taxon>
        <taxon>Thalassococcus</taxon>
    </lineage>
</organism>
<gene>
    <name evidence="1" type="ORF">DU478_21580</name>
</gene>
<reference evidence="1 2" key="1">
    <citation type="submission" date="2018-07" db="EMBL/GenBank/DDBJ databases">
        <title>Thalassococcus profundi sp. nov., a marine bacterium isolated from deep seawater of Okinawa Trough.</title>
        <authorList>
            <person name="Yu M."/>
        </authorList>
    </citation>
    <scope>NUCLEOTIDE SEQUENCE [LARGE SCALE GENOMIC DNA]</scope>
    <source>
        <strain evidence="1 2">WRAS1</strain>
    </source>
</reference>
<comment type="caution">
    <text evidence="1">The sequence shown here is derived from an EMBL/GenBank/DDBJ whole genome shotgun (WGS) entry which is preliminary data.</text>
</comment>
<dbReference type="AlphaFoldDB" id="A0A369TFP6"/>
<keyword evidence="2" id="KW-1185">Reference proteome</keyword>
<protein>
    <submittedName>
        <fullName evidence="1">Uncharacterized protein</fullName>
    </submittedName>
</protein>